<comment type="caution">
    <text evidence="1">The sequence shown here is derived from an EMBL/GenBank/DDBJ whole genome shotgun (WGS) entry which is preliminary data.</text>
</comment>
<dbReference type="EMBL" id="MU277234">
    <property type="protein sequence ID" value="KAI0058568.1"/>
    <property type="molecule type" value="Genomic_DNA"/>
</dbReference>
<gene>
    <name evidence="1" type="ORF">BV25DRAFT_1840945</name>
</gene>
<evidence type="ECO:0000313" key="1">
    <source>
        <dbReference type="EMBL" id="KAI0058568.1"/>
    </source>
</evidence>
<sequence length="400" mass="43076">MLGRKDESFGTAVHTWAVELARLGAPRLETLSISPSPWIHIIRLTKPYTSTVLGAAYFNRNIVSGDPAFQSPHAVFTTIEFQDQQPKQDLFAAILKKAAHISRHDLITLSVHKDVSSVDNNGCSVYRTKLRALTTGGGAFHLVPALRSLAATIPSVYRALSVVYSCGSSVSFIATAMRAPLHHALRMGSYFRSLAVSVPRGTTGMILTATDPRFAAGSPDLPETLVVTIPFDVVADAAPSVLGWLPLHRTATRLALECEVAPAGRRGRRAWRVLDAFFGGLATVCVRGAAAQCLVERLGAAEVGTVLGGMRSITVARVDFMGAGMGVFARLVAELRGRGRGRRLALVECDVTAEMVRRARGVLGEHAVHWDGKQRGPARLGQDESPTQNQKVLGLYTHQQ</sequence>
<reference evidence="1" key="2">
    <citation type="journal article" date="2022" name="New Phytol.">
        <title>Evolutionary transition to the ectomycorrhizal habit in the genomes of a hyperdiverse lineage of mushroom-forming fungi.</title>
        <authorList>
            <person name="Looney B."/>
            <person name="Miyauchi S."/>
            <person name="Morin E."/>
            <person name="Drula E."/>
            <person name="Courty P.E."/>
            <person name="Kohler A."/>
            <person name="Kuo A."/>
            <person name="LaButti K."/>
            <person name="Pangilinan J."/>
            <person name="Lipzen A."/>
            <person name="Riley R."/>
            <person name="Andreopoulos W."/>
            <person name="He G."/>
            <person name="Johnson J."/>
            <person name="Nolan M."/>
            <person name="Tritt A."/>
            <person name="Barry K.W."/>
            <person name="Grigoriev I.V."/>
            <person name="Nagy L.G."/>
            <person name="Hibbett D."/>
            <person name="Henrissat B."/>
            <person name="Matheny P.B."/>
            <person name="Labbe J."/>
            <person name="Martin F.M."/>
        </authorList>
    </citation>
    <scope>NUCLEOTIDE SEQUENCE</scope>
    <source>
        <strain evidence="1">HHB10654</strain>
    </source>
</reference>
<protein>
    <submittedName>
        <fullName evidence="1">Uncharacterized protein</fullName>
    </submittedName>
</protein>
<dbReference type="Proteomes" id="UP000814140">
    <property type="component" value="Unassembled WGS sequence"/>
</dbReference>
<accession>A0ACB8SRU5</accession>
<organism evidence="1 2">
    <name type="scientific">Artomyces pyxidatus</name>
    <dbReference type="NCBI Taxonomy" id="48021"/>
    <lineage>
        <taxon>Eukaryota</taxon>
        <taxon>Fungi</taxon>
        <taxon>Dikarya</taxon>
        <taxon>Basidiomycota</taxon>
        <taxon>Agaricomycotina</taxon>
        <taxon>Agaricomycetes</taxon>
        <taxon>Russulales</taxon>
        <taxon>Auriscalpiaceae</taxon>
        <taxon>Artomyces</taxon>
    </lineage>
</organism>
<proteinExistence type="predicted"/>
<keyword evidence="2" id="KW-1185">Reference proteome</keyword>
<name>A0ACB8SRU5_9AGAM</name>
<evidence type="ECO:0000313" key="2">
    <source>
        <dbReference type="Proteomes" id="UP000814140"/>
    </source>
</evidence>
<reference evidence="1" key="1">
    <citation type="submission" date="2021-03" db="EMBL/GenBank/DDBJ databases">
        <authorList>
            <consortium name="DOE Joint Genome Institute"/>
            <person name="Ahrendt S."/>
            <person name="Looney B.P."/>
            <person name="Miyauchi S."/>
            <person name="Morin E."/>
            <person name="Drula E."/>
            <person name="Courty P.E."/>
            <person name="Chicoki N."/>
            <person name="Fauchery L."/>
            <person name="Kohler A."/>
            <person name="Kuo A."/>
            <person name="Labutti K."/>
            <person name="Pangilinan J."/>
            <person name="Lipzen A."/>
            <person name="Riley R."/>
            <person name="Andreopoulos W."/>
            <person name="He G."/>
            <person name="Johnson J."/>
            <person name="Barry K.W."/>
            <person name="Grigoriev I.V."/>
            <person name="Nagy L."/>
            <person name="Hibbett D."/>
            <person name="Henrissat B."/>
            <person name="Matheny P.B."/>
            <person name="Labbe J."/>
            <person name="Martin F."/>
        </authorList>
    </citation>
    <scope>NUCLEOTIDE SEQUENCE</scope>
    <source>
        <strain evidence="1">HHB10654</strain>
    </source>
</reference>